<dbReference type="PANTHER" id="PTHR46680">
    <property type="entry name" value="NF-KAPPA-B INHIBITOR ALPHA"/>
    <property type="match status" value="1"/>
</dbReference>
<feature type="repeat" description="ANK" evidence="3">
    <location>
        <begin position="123"/>
        <end position="147"/>
    </location>
</feature>
<dbReference type="GO" id="GO:0051059">
    <property type="term" value="F:NF-kappaB binding"/>
    <property type="evidence" value="ECO:0007669"/>
    <property type="project" value="TreeGrafter"/>
</dbReference>
<dbReference type="Pfam" id="PF00023">
    <property type="entry name" value="Ank"/>
    <property type="match status" value="1"/>
</dbReference>
<dbReference type="GO" id="GO:0071356">
    <property type="term" value="P:cellular response to tumor necrosis factor"/>
    <property type="evidence" value="ECO:0007669"/>
    <property type="project" value="TreeGrafter"/>
</dbReference>
<evidence type="ECO:0000256" key="1">
    <source>
        <dbReference type="ARBA" id="ARBA00022737"/>
    </source>
</evidence>
<dbReference type="SMART" id="SM00248">
    <property type="entry name" value="ANK"/>
    <property type="match status" value="10"/>
</dbReference>
<evidence type="ECO:0000256" key="4">
    <source>
        <dbReference type="SAM" id="Coils"/>
    </source>
</evidence>
<dbReference type="AlphaFoldDB" id="A0A928DQ03"/>
<feature type="compositionally biased region" description="Basic residues" evidence="5">
    <location>
        <begin position="591"/>
        <end position="611"/>
    </location>
</feature>
<proteinExistence type="predicted"/>
<protein>
    <recommendedName>
        <fullName evidence="9">Ankyrin repeat domain-containing protein</fullName>
    </recommendedName>
</protein>
<gene>
    <name evidence="7" type="ORF">E7027_06860</name>
</gene>
<dbReference type="PANTHER" id="PTHR46680:SF3">
    <property type="entry name" value="NF-KAPPA-B INHIBITOR CACTUS"/>
    <property type="match status" value="1"/>
</dbReference>
<feature type="chain" id="PRO_5037933087" description="Ankyrin repeat domain-containing protein" evidence="6">
    <location>
        <begin position="20"/>
        <end position="639"/>
    </location>
</feature>
<sequence>MKKLSVILVLALAALPLCAQDAQTGDDYYTGYEGLVLGESAPRSATDAIAEHATQPIPGDIYRGTLFGAEQKKYESTTLGNRKRATKKFVYDTSLVRAIKISDVDRVRTLMYANVNVNEKNYAGITPLTIAAEKGNMEIIKMLVEDGKATINEASSYGITPLIAGAAAGQDEAVGYLIQKGADVTVKDDLGKTALLYAIGYDKPKLISNLIKLNNQSINLPDNAGNTPLIYAAQKGLLNNVKLLVTNGANVDYRNPATGLSALSAASAEGYSDMIRYLVKIGKANVNLPDLAGRTPIFYAIEHNKTDALRTLISLGANINARDNNGTTPLMRATSKNHKDCVEILLREKKTINLNERDHQGRTALTYAVYSEDLGPAQELVAAQADLNIADNEGNTPVMAAIKAKNDRAALLFVQNGADLTQVNSSGKNVFSLTEEFLPASSTANVLAAKKGTIEEQAMQIQAQKLAEVRALEEQLASQEAVVKELQEKQEAKIKAEKEAAEAAVRAEVEAQFQEQAAALENDPELIRLQQQLEAARAQKQAALQEAMDRQVAQKLGKAAPEPSMLAEEVSAKTEEVKQAAETAKVQTKQKVNKAKTTAKKRRTTARKKATATKAKVQETVEKATVAPQEINMADLLAQ</sequence>
<feature type="repeat" description="ANK" evidence="3">
    <location>
        <begin position="325"/>
        <end position="357"/>
    </location>
</feature>
<dbReference type="GO" id="GO:0005829">
    <property type="term" value="C:cytosol"/>
    <property type="evidence" value="ECO:0007669"/>
    <property type="project" value="TreeGrafter"/>
</dbReference>
<keyword evidence="2 3" id="KW-0040">ANK repeat</keyword>
<dbReference type="Proteomes" id="UP000725649">
    <property type="component" value="Unassembled WGS sequence"/>
</dbReference>
<feature type="repeat" description="ANK" evidence="3">
    <location>
        <begin position="224"/>
        <end position="256"/>
    </location>
</feature>
<evidence type="ECO:0000256" key="3">
    <source>
        <dbReference type="PROSITE-ProRule" id="PRU00023"/>
    </source>
</evidence>
<evidence type="ECO:0000313" key="7">
    <source>
        <dbReference type="EMBL" id="MBE6421822.1"/>
    </source>
</evidence>
<dbReference type="SUPFAM" id="SSF48403">
    <property type="entry name" value="Ankyrin repeat"/>
    <property type="match status" value="1"/>
</dbReference>
<dbReference type="Gene3D" id="1.25.40.20">
    <property type="entry name" value="Ankyrin repeat-containing domain"/>
    <property type="match status" value="2"/>
</dbReference>
<evidence type="ECO:0000256" key="6">
    <source>
        <dbReference type="SAM" id="SignalP"/>
    </source>
</evidence>
<evidence type="ECO:0008006" key="9">
    <source>
        <dbReference type="Google" id="ProtNLM"/>
    </source>
</evidence>
<keyword evidence="4" id="KW-0175">Coiled coil</keyword>
<evidence type="ECO:0000256" key="5">
    <source>
        <dbReference type="SAM" id="MobiDB-lite"/>
    </source>
</evidence>
<feature type="region of interest" description="Disordered" evidence="5">
    <location>
        <begin position="588"/>
        <end position="616"/>
    </location>
</feature>
<reference evidence="7" key="1">
    <citation type="submission" date="2019-04" db="EMBL/GenBank/DDBJ databases">
        <title>Evolution of Biomass-Degrading Anaerobic Consortia Revealed by Metagenomics.</title>
        <authorList>
            <person name="Peng X."/>
        </authorList>
    </citation>
    <scope>NUCLEOTIDE SEQUENCE</scope>
    <source>
        <strain evidence="7">SIG66</strain>
    </source>
</reference>
<dbReference type="PROSITE" id="PS50088">
    <property type="entry name" value="ANK_REPEAT"/>
    <property type="match status" value="7"/>
</dbReference>
<keyword evidence="1" id="KW-0677">Repeat</keyword>
<dbReference type="PROSITE" id="PS50297">
    <property type="entry name" value="ANK_REP_REGION"/>
    <property type="match status" value="4"/>
</dbReference>
<evidence type="ECO:0000256" key="2">
    <source>
        <dbReference type="ARBA" id="ARBA00023043"/>
    </source>
</evidence>
<evidence type="ECO:0000313" key="8">
    <source>
        <dbReference type="Proteomes" id="UP000725649"/>
    </source>
</evidence>
<feature type="repeat" description="ANK" evidence="3">
    <location>
        <begin position="292"/>
        <end position="324"/>
    </location>
</feature>
<organism evidence="7 8">
    <name type="scientific">Candidatus Avelusimicrobium gallicola</name>
    <dbReference type="NCBI Taxonomy" id="2562704"/>
    <lineage>
        <taxon>Bacteria</taxon>
        <taxon>Pseudomonadati</taxon>
        <taxon>Elusimicrobiota</taxon>
        <taxon>Elusimicrobia</taxon>
        <taxon>Elusimicrobiales</taxon>
        <taxon>Elusimicrobiaceae</taxon>
        <taxon>Candidatus Avelusimicrobium</taxon>
    </lineage>
</organism>
<dbReference type="InterPro" id="IPR002110">
    <property type="entry name" value="Ankyrin_rpt"/>
</dbReference>
<feature type="signal peptide" evidence="6">
    <location>
        <begin position="1"/>
        <end position="19"/>
    </location>
</feature>
<name>A0A928DQ03_9BACT</name>
<dbReference type="Pfam" id="PF12796">
    <property type="entry name" value="Ank_2"/>
    <property type="match status" value="2"/>
</dbReference>
<comment type="caution">
    <text evidence="7">The sequence shown here is derived from an EMBL/GenBank/DDBJ whole genome shotgun (WGS) entry which is preliminary data.</text>
</comment>
<dbReference type="PRINTS" id="PR01415">
    <property type="entry name" value="ANKYRIN"/>
</dbReference>
<dbReference type="EMBL" id="SUVG01000008">
    <property type="protein sequence ID" value="MBE6421822.1"/>
    <property type="molecule type" value="Genomic_DNA"/>
</dbReference>
<dbReference type="InterPro" id="IPR051070">
    <property type="entry name" value="NF-kappa-B_inhibitor"/>
</dbReference>
<feature type="repeat" description="ANK" evidence="3">
    <location>
        <begin position="157"/>
        <end position="189"/>
    </location>
</feature>
<feature type="repeat" description="ANK" evidence="3">
    <location>
        <begin position="393"/>
        <end position="425"/>
    </location>
</feature>
<keyword evidence="6" id="KW-0732">Signal</keyword>
<accession>A0A928DQ03</accession>
<dbReference type="InterPro" id="IPR036770">
    <property type="entry name" value="Ankyrin_rpt-contain_sf"/>
</dbReference>
<feature type="repeat" description="ANK" evidence="3">
    <location>
        <begin position="360"/>
        <end position="392"/>
    </location>
</feature>
<feature type="coiled-coil region" evidence="4">
    <location>
        <begin position="462"/>
        <end position="550"/>
    </location>
</feature>